<dbReference type="OrthoDB" id="5348860at2"/>
<keyword evidence="4" id="KW-1185">Reference proteome</keyword>
<dbReference type="PANTHER" id="PTHR38013:SF1">
    <property type="entry name" value="GLYCOPROTEIN_POLYSACCHARIDE METABOLISM"/>
    <property type="match status" value="1"/>
</dbReference>
<dbReference type="Gene3D" id="2.40.128.270">
    <property type="match status" value="1"/>
</dbReference>
<comment type="caution">
    <text evidence="3">The sequence shown here is derived from an EMBL/GenBank/DDBJ whole genome shotgun (WGS) entry which is preliminary data.</text>
</comment>
<dbReference type="Pfam" id="PF03724">
    <property type="entry name" value="META"/>
    <property type="match status" value="1"/>
</dbReference>
<evidence type="ECO:0000256" key="1">
    <source>
        <dbReference type="SAM" id="SignalP"/>
    </source>
</evidence>
<dbReference type="PANTHER" id="PTHR38013">
    <property type="entry name" value="GLYCOPROTEIN/POLYSACCHARIDE METABOLISM"/>
    <property type="match status" value="1"/>
</dbReference>
<dbReference type="InterPro" id="IPR039366">
    <property type="entry name" value="Pilotin"/>
</dbReference>
<dbReference type="PROSITE" id="PS51257">
    <property type="entry name" value="PROKAR_LIPOPROTEIN"/>
    <property type="match status" value="1"/>
</dbReference>
<gene>
    <name evidence="3" type="ORF">C9J12_11345</name>
</gene>
<feature type="domain" description="DUF306" evidence="2">
    <location>
        <begin position="170"/>
        <end position="280"/>
    </location>
</feature>
<evidence type="ECO:0000259" key="2">
    <source>
        <dbReference type="Pfam" id="PF03724"/>
    </source>
</evidence>
<dbReference type="InterPro" id="IPR038670">
    <property type="entry name" value="HslJ-like_sf"/>
</dbReference>
<name>A0A2T3JI44_9GAMM</name>
<dbReference type="Proteomes" id="UP000240987">
    <property type="component" value="Unassembled WGS sequence"/>
</dbReference>
<dbReference type="RefSeq" id="WP_107242820.1">
    <property type="nucleotide sequence ID" value="NZ_PYMJ01000009.1"/>
</dbReference>
<accession>A0A2T3JI44</accession>
<dbReference type="Pfam" id="PF09619">
    <property type="entry name" value="YscW"/>
    <property type="match status" value="1"/>
</dbReference>
<feature type="signal peptide" evidence="1">
    <location>
        <begin position="1"/>
        <end position="23"/>
    </location>
</feature>
<organism evidence="3 4">
    <name type="scientific">Photobacterium frigidiphilum</name>
    <dbReference type="NCBI Taxonomy" id="264736"/>
    <lineage>
        <taxon>Bacteria</taxon>
        <taxon>Pseudomonadati</taxon>
        <taxon>Pseudomonadota</taxon>
        <taxon>Gammaproteobacteria</taxon>
        <taxon>Vibrionales</taxon>
        <taxon>Vibrionaceae</taxon>
        <taxon>Photobacterium</taxon>
    </lineage>
</organism>
<dbReference type="EMBL" id="PYMJ01000009">
    <property type="protein sequence ID" value="PSU48641.1"/>
    <property type="molecule type" value="Genomic_DNA"/>
</dbReference>
<dbReference type="InterPro" id="IPR005184">
    <property type="entry name" value="DUF306_Meta_HslJ"/>
</dbReference>
<dbReference type="InterPro" id="IPR053196">
    <property type="entry name" value="Lipoprotein_YbaY-like"/>
</dbReference>
<proteinExistence type="predicted"/>
<evidence type="ECO:0000313" key="4">
    <source>
        <dbReference type="Proteomes" id="UP000240987"/>
    </source>
</evidence>
<sequence>MTFKMKKIALATSVVVSALMLQACNDATESTQVTADVPLVEALATDAAEAEMKSLDVNVIYLDRRMLPPEAVLEVTLEDVSKADAPSELIVSQSMEPASAPPYAMVLDYDTTKIVDKHRYSLRATVKVQDQLVMTSTTSIDPFAEGATTPIEIKLDRVAHTKTTDSAHNADFTDTYWTLMQLGGQDAKLGAAEKEVFIQFASEGNAAHGFSGCNSFKGGFEIDQGKLSMGPVAATRMMCMDGMDQEQAFLSAMGQFASYSVQGEALTVKNNQGEVVATFESRDMN</sequence>
<evidence type="ECO:0000313" key="3">
    <source>
        <dbReference type="EMBL" id="PSU48641.1"/>
    </source>
</evidence>
<dbReference type="AlphaFoldDB" id="A0A2T3JI44"/>
<reference evidence="3 4" key="1">
    <citation type="submission" date="2018-01" db="EMBL/GenBank/DDBJ databases">
        <title>Whole genome sequencing of Histamine producing bacteria.</title>
        <authorList>
            <person name="Butler K."/>
        </authorList>
    </citation>
    <scope>NUCLEOTIDE SEQUENCE [LARGE SCALE GENOMIC DNA]</scope>
    <source>
        <strain evidence="3 4">JCM 12947</strain>
    </source>
</reference>
<feature type="chain" id="PRO_5015600806" description="DUF306 domain-containing protein" evidence="1">
    <location>
        <begin position="24"/>
        <end position="285"/>
    </location>
</feature>
<keyword evidence="1" id="KW-0732">Signal</keyword>
<protein>
    <recommendedName>
        <fullName evidence="2">DUF306 domain-containing protein</fullName>
    </recommendedName>
</protein>